<keyword evidence="2" id="KW-1185">Reference proteome</keyword>
<accession>A0A9W4SLB8</accession>
<comment type="caution">
    <text evidence="1">The sequence shown here is derived from an EMBL/GenBank/DDBJ whole genome shotgun (WGS) entry which is preliminary data.</text>
</comment>
<dbReference type="EMBL" id="CAMKVN010001095">
    <property type="protein sequence ID" value="CAI2173653.1"/>
    <property type="molecule type" value="Genomic_DNA"/>
</dbReference>
<protein>
    <submittedName>
        <fullName evidence="1">13446_t:CDS:1</fullName>
    </submittedName>
</protein>
<evidence type="ECO:0000313" key="1">
    <source>
        <dbReference type="EMBL" id="CAI2173653.1"/>
    </source>
</evidence>
<dbReference type="OrthoDB" id="2393824at2759"/>
<dbReference type="Proteomes" id="UP001153678">
    <property type="component" value="Unassembled WGS sequence"/>
</dbReference>
<organism evidence="1 2">
    <name type="scientific">Funneliformis geosporum</name>
    <dbReference type="NCBI Taxonomy" id="1117311"/>
    <lineage>
        <taxon>Eukaryota</taxon>
        <taxon>Fungi</taxon>
        <taxon>Fungi incertae sedis</taxon>
        <taxon>Mucoromycota</taxon>
        <taxon>Glomeromycotina</taxon>
        <taxon>Glomeromycetes</taxon>
        <taxon>Glomerales</taxon>
        <taxon>Glomeraceae</taxon>
        <taxon>Funneliformis</taxon>
    </lineage>
</organism>
<dbReference type="AlphaFoldDB" id="A0A9W4SLB8"/>
<evidence type="ECO:0000313" key="2">
    <source>
        <dbReference type="Proteomes" id="UP001153678"/>
    </source>
</evidence>
<sequence length="316" mass="36386">MSYLSTSQIQTKIEELDIQHIQKFTKRAELDIPARKPNLWKVNIPESEKREINVGIIINEKFGGQKLDSDLKPLDNTLQNNPLVSTFTLMCSCPSPLQVFREGLRKVLYFPLNNLSIDQKKISNKVLNSHQSNKALYPHRTIEEVLRNATNHIYGETINASEIPVINCNPSFILHALPDFSVSDNNGYGGYIQEESLSVLFDKICSLFELFCKTYGIYLSLNVGHDSKNLGSILDLNQYFTNDPENNTVMAPKFIRAILIARLFILTNLLEFHKNHESHDRNFTPKQWLLMQLLPIQISGENFWIQFSWIKSERSE</sequence>
<proteinExistence type="predicted"/>
<name>A0A9W4SLB8_9GLOM</name>
<gene>
    <name evidence="1" type="ORF">FWILDA_LOCUS6194</name>
</gene>
<reference evidence="1" key="1">
    <citation type="submission" date="2022-08" db="EMBL/GenBank/DDBJ databases">
        <authorList>
            <person name="Kallberg Y."/>
            <person name="Tangrot J."/>
            <person name="Rosling A."/>
        </authorList>
    </citation>
    <scope>NUCLEOTIDE SEQUENCE</scope>
    <source>
        <strain evidence="1">Wild A</strain>
    </source>
</reference>